<evidence type="ECO:0000313" key="1">
    <source>
        <dbReference type="EMBL" id="MDZ5761779.1"/>
    </source>
</evidence>
<reference evidence="1 2" key="1">
    <citation type="submission" date="2023-02" db="EMBL/GenBank/DDBJ databases">
        <title>Host association and intracellularity evolved multiple times independently in the Rickettsiales.</title>
        <authorList>
            <person name="Castelli M."/>
            <person name="Nardi T."/>
            <person name="Gammuto L."/>
            <person name="Bellinzona G."/>
            <person name="Sabaneyeva E."/>
            <person name="Potekhin A."/>
            <person name="Serra V."/>
            <person name="Petroni G."/>
            <person name="Sassera D."/>
        </authorList>
    </citation>
    <scope>NUCLEOTIDE SEQUENCE [LARGE SCALE GENOMIC DNA]</scope>
    <source>
        <strain evidence="1 2">BOD18</strain>
    </source>
</reference>
<proteinExistence type="predicted"/>
<dbReference type="Proteomes" id="UP001293791">
    <property type="component" value="Unassembled WGS sequence"/>
</dbReference>
<comment type="caution">
    <text evidence="1">The sequence shown here is derived from an EMBL/GenBank/DDBJ whole genome shotgun (WGS) entry which is preliminary data.</text>
</comment>
<keyword evidence="2" id="KW-1185">Reference proteome</keyword>
<protein>
    <submittedName>
        <fullName evidence="1">Uncharacterized protein</fullName>
    </submittedName>
</protein>
<sequence>MLSESGLRKGSSLISEMSFGERLLIVYHALTNIFGFSPP</sequence>
<organism evidence="1 2">
    <name type="scientific">Candidatus Cyrtobacter comes</name>
    <dbReference type="NCBI Taxonomy" id="675776"/>
    <lineage>
        <taxon>Bacteria</taxon>
        <taxon>Pseudomonadati</taxon>
        <taxon>Pseudomonadota</taxon>
        <taxon>Alphaproteobacteria</taxon>
        <taxon>Rickettsiales</taxon>
        <taxon>Candidatus Midichloriaceae</taxon>
        <taxon>Candidatus Cyrtobacter</taxon>
    </lineage>
</organism>
<name>A0ABU5L6N0_9RICK</name>
<dbReference type="EMBL" id="JARGYT010000004">
    <property type="protein sequence ID" value="MDZ5761779.1"/>
    <property type="molecule type" value="Genomic_DNA"/>
</dbReference>
<accession>A0ABU5L6N0</accession>
<evidence type="ECO:0000313" key="2">
    <source>
        <dbReference type="Proteomes" id="UP001293791"/>
    </source>
</evidence>
<gene>
    <name evidence="1" type="ORF">Cyrtocomes_00137</name>
</gene>